<evidence type="ECO:0000313" key="1">
    <source>
        <dbReference type="EMBL" id="AIQ67695.1"/>
    </source>
</evidence>
<dbReference type="EMBL" id="CP009287">
    <property type="protein sequence ID" value="AIQ67695.1"/>
    <property type="molecule type" value="Genomic_DNA"/>
</dbReference>
<dbReference type="InterPro" id="IPR015943">
    <property type="entry name" value="WD40/YVTN_repeat-like_dom_sf"/>
</dbReference>
<dbReference type="AlphaFoldDB" id="A0A089M5Q4"/>
<name>A0A089M5Q4_9BACL</name>
<accession>A0A089M5Q4</accession>
<dbReference type="CDD" id="cd15482">
    <property type="entry name" value="Sialidase_non-viral"/>
    <property type="match status" value="1"/>
</dbReference>
<dbReference type="HOGENOM" id="CLU_663643_0_0_9"/>
<keyword evidence="2" id="KW-1185">Reference proteome</keyword>
<dbReference type="SUPFAM" id="SSF50939">
    <property type="entry name" value="Sialidases"/>
    <property type="match status" value="1"/>
</dbReference>
<proteinExistence type="predicted"/>
<dbReference type="eggNOG" id="COG4409">
    <property type="taxonomic scope" value="Bacteria"/>
</dbReference>
<reference evidence="1 2" key="1">
    <citation type="submission" date="2014-08" db="EMBL/GenBank/DDBJ databases">
        <title>Comparative genomics of the Paenibacillus odorifer group.</title>
        <authorList>
            <person name="den Bakker H.C."/>
            <person name="Tsai Y.-C."/>
            <person name="Martin N."/>
            <person name="Korlach J."/>
            <person name="Wiedmann M."/>
        </authorList>
    </citation>
    <scope>NUCLEOTIDE SEQUENCE [LARGE SCALE GENOMIC DNA]</scope>
    <source>
        <strain evidence="1 2">DSM 15220</strain>
    </source>
</reference>
<dbReference type="KEGG" id="pgm:PGRAT_08680"/>
<dbReference type="OrthoDB" id="2514479at2"/>
<evidence type="ECO:0008006" key="3">
    <source>
        <dbReference type="Google" id="ProtNLM"/>
    </source>
</evidence>
<dbReference type="Proteomes" id="UP000029500">
    <property type="component" value="Chromosome"/>
</dbReference>
<dbReference type="Gene3D" id="2.120.10.10">
    <property type="match status" value="1"/>
</dbReference>
<evidence type="ECO:0000313" key="2">
    <source>
        <dbReference type="Proteomes" id="UP000029500"/>
    </source>
</evidence>
<sequence>MANVNITAALPGNHIEPSIAVSTLNPNIMCVVAVEDSSGTALTGFYRSIDGGATWSNTVLPQAPGYMSAEAPTIDYTFPDTFIVAVHFFNEFMDGTIATYTSFDNGVTFNPPVLVQQGYGLYVHNDEPFIAVDRSPSSPYIGNAYVGYTPIYDFSQNSAIFFQRSLDKGLSWERPLRISDPRGELDRAALAVGLAGELYVGYIQTRSNLPTNAYVRVSLDGGVSFTPPVTRGATFIASTVPVPSPLPVPNYAFRVQTNLSLGTDISAGQFGGFVYAVWNDFRLGYADVFFSRSPDGLLWSTPISITGAPAGSQNFSPSITVSPANGTIRVIYYTNRVDGFLLDVFAAESFNAGVSFANRRISDVSTNPNGNSPTPVPLIGDYITAATKFPDTLAAVWNDSRLGKQDIIFGT</sequence>
<protein>
    <recommendedName>
        <fullName evidence="3">Exo-alpha-sialidase</fullName>
    </recommendedName>
</protein>
<dbReference type="STRING" id="189425.PGRAT_08680"/>
<dbReference type="RefSeq" id="WP_025706430.1">
    <property type="nucleotide sequence ID" value="NZ_CP009287.1"/>
</dbReference>
<dbReference type="InterPro" id="IPR036278">
    <property type="entry name" value="Sialidase_sf"/>
</dbReference>
<organism evidence="1 2">
    <name type="scientific">Paenibacillus graminis</name>
    <dbReference type="NCBI Taxonomy" id="189425"/>
    <lineage>
        <taxon>Bacteria</taxon>
        <taxon>Bacillati</taxon>
        <taxon>Bacillota</taxon>
        <taxon>Bacilli</taxon>
        <taxon>Bacillales</taxon>
        <taxon>Paenibacillaceae</taxon>
        <taxon>Paenibacillus</taxon>
    </lineage>
</organism>
<gene>
    <name evidence="1" type="ORF">PGRAT_08680</name>
</gene>
<dbReference type="Gene3D" id="2.130.10.10">
    <property type="entry name" value="YVTN repeat-like/Quinoprotein amine dehydrogenase"/>
    <property type="match status" value="1"/>
</dbReference>